<reference evidence="3" key="1">
    <citation type="submission" date="2018-02" db="EMBL/GenBank/DDBJ databases">
        <authorList>
            <person name="Hornung B."/>
        </authorList>
    </citation>
    <scope>NUCLEOTIDE SEQUENCE [LARGE SCALE GENOMIC DNA]</scope>
</reference>
<gene>
    <name evidence="2" type="ORF">PROPJV5_2544</name>
</gene>
<feature type="compositionally biased region" description="Basic residues" evidence="1">
    <location>
        <begin position="65"/>
        <end position="74"/>
    </location>
</feature>
<feature type="compositionally biased region" description="Low complexity" evidence="1">
    <location>
        <begin position="184"/>
        <end position="196"/>
    </location>
</feature>
<keyword evidence="3" id="KW-1185">Reference proteome</keyword>
<feature type="compositionally biased region" description="Low complexity" evidence="1">
    <location>
        <begin position="314"/>
        <end position="327"/>
    </location>
</feature>
<dbReference type="Proteomes" id="UP000265962">
    <property type="component" value="Unassembled WGS sequence"/>
</dbReference>
<feature type="compositionally biased region" description="Polar residues" evidence="1">
    <location>
        <begin position="294"/>
        <end position="304"/>
    </location>
</feature>
<feature type="region of interest" description="Disordered" evidence="1">
    <location>
        <begin position="248"/>
        <end position="348"/>
    </location>
</feature>
<sequence>MNETYTQPAHERTYVKPRHPRVIRPGSSEITVHQVTSARTVLGPDSGPHSLLPGDSYQPQSTHRTVNRAPRRIRDRGTTDERGHLLTPVHALRSQPLTRSLISPAHRPPRGLPHRVKNQGISETPGRHAALLTWTGKYAQRPPRPAPAGPDRPTPSAHPSPRIMSMNPTRTGCGGRAPPRRKTSPLSRSPRPSRNLRFSAFNRRISASSSLVVPSRCPASISACTTHRRRLSAPTPSWRATTAIALDVDGYSPRGPRHKPHSTLTHHRINLPGHEPILPAQPQNGAATNPGRFRSSQKNSSTPAPSHPRPNAVTPSTHGPTTTTTIDPTPPAATSPRPHASTPTSTTS</sequence>
<feature type="region of interest" description="Disordered" evidence="1">
    <location>
        <begin position="42"/>
        <end position="84"/>
    </location>
</feature>
<protein>
    <submittedName>
        <fullName evidence="2">Uncharacterized protein</fullName>
    </submittedName>
</protein>
<feature type="compositionally biased region" description="Basic residues" evidence="1">
    <location>
        <begin position="255"/>
        <end position="269"/>
    </location>
</feature>
<accession>A0A375I5T6</accession>
<feature type="region of interest" description="Disordered" evidence="1">
    <location>
        <begin position="101"/>
        <end position="122"/>
    </location>
</feature>
<dbReference type="EMBL" id="OMOH01000018">
    <property type="protein sequence ID" value="SPF69559.1"/>
    <property type="molecule type" value="Genomic_DNA"/>
</dbReference>
<feature type="compositionally biased region" description="Basic residues" evidence="1">
    <location>
        <begin position="107"/>
        <end position="117"/>
    </location>
</feature>
<feature type="compositionally biased region" description="Basic and acidic residues" evidence="1">
    <location>
        <begin position="75"/>
        <end position="84"/>
    </location>
</feature>
<feature type="region of interest" description="Disordered" evidence="1">
    <location>
        <begin position="139"/>
        <end position="196"/>
    </location>
</feature>
<feature type="region of interest" description="Disordered" evidence="1">
    <location>
        <begin position="1"/>
        <end position="22"/>
    </location>
</feature>
<organism evidence="2 3">
    <name type="scientific">Propionibacterium ruminifibrarum</name>
    <dbReference type="NCBI Taxonomy" id="1962131"/>
    <lineage>
        <taxon>Bacteria</taxon>
        <taxon>Bacillati</taxon>
        <taxon>Actinomycetota</taxon>
        <taxon>Actinomycetes</taxon>
        <taxon>Propionibacteriales</taxon>
        <taxon>Propionibacteriaceae</taxon>
        <taxon>Propionibacterium</taxon>
    </lineage>
</organism>
<evidence type="ECO:0000313" key="2">
    <source>
        <dbReference type="EMBL" id="SPF69559.1"/>
    </source>
</evidence>
<evidence type="ECO:0000313" key="3">
    <source>
        <dbReference type="Proteomes" id="UP000265962"/>
    </source>
</evidence>
<proteinExistence type="predicted"/>
<feature type="compositionally biased region" description="Pro residues" evidence="1">
    <location>
        <begin position="142"/>
        <end position="158"/>
    </location>
</feature>
<name>A0A375I5T6_9ACTN</name>
<dbReference type="AlphaFoldDB" id="A0A375I5T6"/>
<evidence type="ECO:0000256" key="1">
    <source>
        <dbReference type="SAM" id="MobiDB-lite"/>
    </source>
</evidence>